<feature type="active site" description="Proton acceptor" evidence="3">
    <location>
        <position position="205"/>
    </location>
</feature>
<dbReference type="InterPro" id="IPR015422">
    <property type="entry name" value="PyrdxlP-dep_Trfase_small"/>
</dbReference>
<dbReference type="GO" id="GO:0030170">
    <property type="term" value="F:pyridoxal phosphate binding"/>
    <property type="evidence" value="ECO:0007669"/>
    <property type="project" value="TreeGrafter"/>
</dbReference>
<evidence type="ECO:0000256" key="2">
    <source>
        <dbReference type="ARBA" id="ARBA00037999"/>
    </source>
</evidence>
<dbReference type="GO" id="GO:0008483">
    <property type="term" value="F:transaminase activity"/>
    <property type="evidence" value="ECO:0007669"/>
    <property type="project" value="TreeGrafter"/>
</dbReference>
<dbReference type="EMBL" id="SULG01000138">
    <property type="protein sequence ID" value="TLD40061.1"/>
    <property type="molecule type" value="Genomic_DNA"/>
</dbReference>
<dbReference type="InterPro" id="IPR000653">
    <property type="entry name" value="DegT/StrS_aminotransferase"/>
</dbReference>
<dbReference type="InterPro" id="IPR015424">
    <property type="entry name" value="PyrdxlP-dep_Trfase"/>
</dbReference>
<reference evidence="6 7" key="1">
    <citation type="submission" date="2019-04" db="EMBL/GenBank/DDBJ databases">
        <title>Genome of a novel bacterium Candidatus Jettenia ecosi reconstructed from metagenome of an anammox bioreactor.</title>
        <authorList>
            <person name="Mardanov A.V."/>
            <person name="Beletsky A.V."/>
            <person name="Ravin N.V."/>
            <person name="Botchkova E.A."/>
            <person name="Litti Y.V."/>
            <person name="Nozhevnikova A.N."/>
        </authorList>
    </citation>
    <scope>NUCLEOTIDE SEQUENCE [LARGE SCALE GENOMIC DNA]</scope>
    <source>
        <strain evidence="6">J2</strain>
    </source>
</reference>
<protein>
    <submittedName>
        <fullName evidence="6">Pleiotropic regulatory protein</fullName>
    </submittedName>
</protein>
<dbReference type="CDD" id="cd00616">
    <property type="entry name" value="AHBA_syn"/>
    <property type="match status" value="1"/>
</dbReference>
<accession>A0A533QBS1</accession>
<dbReference type="SUPFAM" id="SSF53383">
    <property type="entry name" value="PLP-dependent transferases"/>
    <property type="match status" value="1"/>
</dbReference>
<name>A0A533QBS1_9BACT</name>
<dbReference type="Proteomes" id="UP000319783">
    <property type="component" value="Unassembled WGS sequence"/>
</dbReference>
<evidence type="ECO:0000256" key="1">
    <source>
        <dbReference type="ARBA" id="ARBA00022898"/>
    </source>
</evidence>
<evidence type="ECO:0000256" key="5">
    <source>
        <dbReference type="RuleBase" id="RU004508"/>
    </source>
</evidence>
<feature type="modified residue" description="N6-(pyridoxal phosphate)lysine" evidence="4">
    <location>
        <position position="205"/>
    </location>
</feature>
<dbReference type="PANTHER" id="PTHR30244:SF36">
    <property type="entry name" value="3-OXO-GLUCOSE-6-PHOSPHATE:GLUTAMATE AMINOTRANSFERASE"/>
    <property type="match status" value="1"/>
</dbReference>
<dbReference type="AlphaFoldDB" id="A0A533QBS1"/>
<comment type="caution">
    <text evidence="6">The sequence shown here is derived from an EMBL/GenBank/DDBJ whole genome shotgun (WGS) entry which is preliminary data.</text>
</comment>
<dbReference type="Pfam" id="PF01041">
    <property type="entry name" value="DegT_DnrJ_EryC1"/>
    <property type="match status" value="1"/>
</dbReference>
<proteinExistence type="inferred from homology"/>
<evidence type="ECO:0000313" key="7">
    <source>
        <dbReference type="Proteomes" id="UP000319783"/>
    </source>
</evidence>
<dbReference type="GO" id="GO:0000271">
    <property type="term" value="P:polysaccharide biosynthetic process"/>
    <property type="evidence" value="ECO:0007669"/>
    <property type="project" value="TreeGrafter"/>
</dbReference>
<dbReference type="PANTHER" id="PTHR30244">
    <property type="entry name" value="TRANSAMINASE"/>
    <property type="match status" value="1"/>
</dbReference>
<evidence type="ECO:0000256" key="3">
    <source>
        <dbReference type="PIRSR" id="PIRSR000390-1"/>
    </source>
</evidence>
<organism evidence="6 7">
    <name type="scientific">Candidatus Jettenia ecosi</name>
    <dbReference type="NCBI Taxonomy" id="2494326"/>
    <lineage>
        <taxon>Bacteria</taxon>
        <taxon>Pseudomonadati</taxon>
        <taxon>Planctomycetota</taxon>
        <taxon>Candidatus Brocadiia</taxon>
        <taxon>Candidatus Brocadiales</taxon>
        <taxon>Candidatus Brocadiaceae</taxon>
        <taxon>Candidatus Jettenia</taxon>
    </lineage>
</organism>
<keyword evidence="1 4" id="KW-0663">Pyridoxal phosphate</keyword>
<comment type="similarity">
    <text evidence="2 5">Belongs to the DegT/DnrJ/EryC1 family.</text>
</comment>
<dbReference type="Gene3D" id="3.90.1150.10">
    <property type="entry name" value="Aspartate Aminotransferase, domain 1"/>
    <property type="match status" value="1"/>
</dbReference>
<dbReference type="PIRSF" id="PIRSF000390">
    <property type="entry name" value="PLP_StrS"/>
    <property type="match status" value="1"/>
</dbReference>
<evidence type="ECO:0000313" key="6">
    <source>
        <dbReference type="EMBL" id="TLD40061.1"/>
    </source>
</evidence>
<dbReference type="InterPro" id="IPR015421">
    <property type="entry name" value="PyrdxlP-dep_Trfase_major"/>
</dbReference>
<evidence type="ECO:0000256" key="4">
    <source>
        <dbReference type="PIRSR" id="PIRSR000390-2"/>
    </source>
</evidence>
<dbReference type="Gene3D" id="3.40.640.10">
    <property type="entry name" value="Type I PLP-dependent aspartate aminotransferase-like (Major domain)"/>
    <property type="match status" value="1"/>
</dbReference>
<sequence length="401" mass="45374">MKQIPMLDLQLEYQYMKEDIDAAIKECLEHQKWILGPEVEELENKIAEYLGVKHCVGVSSGTEALVLSLRTLAIKLKGLEYFDKTDEIITTPFTFTATGDAILRAGATPVFVDIDPTTYNIDPMKIKQYLTQNPKLKTRGSTNIVGIIPVHLYGQPCNMDEILKIAQEYNLFVLEDVAQAFGSMWKEKKLGSIGTTGAFSFFPSKNLGGFGDSGMVSTNDDTLAELMRMLLKHGGKDKYNVDHIGYNARLDTLQAAILLAKFKYIDEFNERRRKIAEIYNQELSGIDGIVLPINHSTTQSFNNSTSEYHHGHVYHQYTIRVNSGQRDELLKYLKDKGISTMIYYPVPLHKMKVFDGRCAVNGSLKESDQVVKDVLSLPIEPLQNEKETKHIVDWIKNYFGT</sequence>
<gene>
    <name evidence="6" type="ORF">JETT_3675</name>
</gene>